<sequence length="535" mass="57769">MASTPPNSQYPSPLSQSPELGVLPKRSPKLRASCDLCASAKVKCSKEHPSCIRCSTNGHECVYGPSRKHGKPGRKRKPKPEGKPAAKSIANWVSSLSKDQYPEVQLVLESLINGDDQSSWNSNSEVVAPESAANPPFLLVTDSPLSCPEPAASVRIGSDTSSTMHPFTKSKELQGGLSLTPPGSFDYQNFNEFIGGDDLRSLDASLNTTSFQNPGLSSTLLPDSPITDDSTYGSCRTSLDSSSHSCCNLACSAIESLNHESTCFSAVPQSSSSSIFSQHTPSGSQTLDSVLRNNKAAISTVSQLLNCPCARMPHQAMLYASIVSKVLHWYQIANGVKASSPMSTGPFMASSPNFMSTPSPPRMGTSTPSNIMFMPMTIGAFSLDEEDQEAFRQQLLLSELRKVGQLIDTFASRGSEECDSTGKLYRSVVTINFQKHPMPSTLGPNANAQTRKKPKPGSSRKETPSDTRQPPLRREMSGALFIYLLSIAYGSIVPIVISIRMRRCRSPRAFPPCVEVPVCDVKTAFVESLLSKFIP</sequence>
<keyword evidence="7" id="KW-0812">Transmembrane</keyword>
<dbReference type="EMBL" id="MU004192">
    <property type="protein sequence ID" value="KAF2493660.1"/>
    <property type="molecule type" value="Genomic_DNA"/>
</dbReference>
<dbReference type="PANTHER" id="PTHR31069:SF31">
    <property type="entry name" value="MONODICTYPHENONE CLUSTER TRANSCRIPTION FACTOR-RELATED"/>
    <property type="match status" value="1"/>
</dbReference>
<evidence type="ECO:0000256" key="3">
    <source>
        <dbReference type="ARBA" id="ARBA00023125"/>
    </source>
</evidence>
<dbReference type="GO" id="GO:0000981">
    <property type="term" value="F:DNA-binding transcription factor activity, RNA polymerase II-specific"/>
    <property type="evidence" value="ECO:0007669"/>
    <property type="project" value="InterPro"/>
</dbReference>
<dbReference type="AlphaFoldDB" id="A0A6A6QNU4"/>
<dbReference type="PROSITE" id="PS00463">
    <property type="entry name" value="ZN2_CY6_FUNGAL_1"/>
    <property type="match status" value="1"/>
</dbReference>
<feature type="region of interest" description="Disordered" evidence="6">
    <location>
        <begin position="63"/>
        <end position="85"/>
    </location>
</feature>
<dbReference type="SUPFAM" id="SSF57701">
    <property type="entry name" value="Zn2/Cys6 DNA-binding domain"/>
    <property type="match status" value="1"/>
</dbReference>
<dbReference type="PRINTS" id="PR00755">
    <property type="entry name" value="AFLATOXINBRP"/>
</dbReference>
<evidence type="ECO:0000256" key="1">
    <source>
        <dbReference type="ARBA" id="ARBA00022723"/>
    </source>
</evidence>
<proteinExistence type="predicted"/>
<keyword evidence="3" id="KW-0238">DNA-binding</keyword>
<dbReference type="CDD" id="cd00067">
    <property type="entry name" value="GAL4"/>
    <property type="match status" value="1"/>
</dbReference>
<dbReference type="InterPro" id="IPR013700">
    <property type="entry name" value="AflR"/>
</dbReference>
<feature type="region of interest" description="Disordered" evidence="6">
    <location>
        <begin position="435"/>
        <end position="472"/>
    </location>
</feature>
<dbReference type="GO" id="GO:0005634">
    <property type="term" value="C:nucleus"/>
    <property type="evidence" value="ECO:0007669"/>
    <property type="project" value="InterPro"/>
</dbReference>
<evidence type="ECO:0000256" key="4">
    <source>
        <dbReference type="ARBA" id="ARBA00023163"/>
    </source>
</evidence>
<keyword evidence="10" id="KW-1185">Reference proteome</keyword>
<dbReference type="PROSITE" id="PS50048">
    <property type="entry name" value="ZN2_CY6_FUNGAL_2"/>
    <property type="match status" value="1"/>
</dbReference>
<evidence type="ECO:0000256" key="6">
    <source>
        <dbReference type="SAM" id="MobiDB-lite"/>
    </source>
</evidence>
<evidence type="ECO:0000259" key="8">
    <source>
        <dbReference type="PROSITE" id="PS50048"/>
    </source>
</evidence>
<feature type="domain" description="Zn(2)-C6 fungal-type" evidence="8">
    <location>
        <begin position="33"/>
        <end position="63"/>
    </location>
</feature>
<dbReference type="InterPro" id="IPR050675">
    <property type="entry name" value="OAF3"/>
</dbReference>
<keyword evidence="4" id="KW-0804">Transcription</keyword>
<dbReference type="OrthoDB" id="2328572at2759"/>
<dbReference type="Pfam" id="PF08493">
    <property type="entry name" value="AflR"/>
    <property type="match status" value="1"/>
</dbReference>
<evidence type="ECO:0000256" key="5">
    <source>
        <dbReference type="ARBA" id="ARBA00023242"/>
    </source>
</evidence>
<dbReference type="Gene3D" id="4.10.240.10">
    <property type="entry name" value="Zn(2)-C6 fungal-type DNA-binding domain"/>
    <property type="match status" value="1"/>
</dbReference>
<dbReference type="PANTHER" id="PTHR31069">
    <property type="entry name" value="OLEATE-ACTIVATED TRANSCRIPTION FACTOR 1-RELATED"/>
    <property type="match status" value="1"/>
</dbReference>
<feature type="compositionally biased region" description="Basic residues" evidence="6">
    <location>
        <begin position="66"/>
        <end position="78"/>
    </location>
</feature>
<evidence type="ECO:0000313" key="10">
    <source>
        <dbReference type="Proteomes" id="UP000799750"/>
    </source>
</evidence>
<keyword evidence="1" id="KW-0479">Metal-binding</keyword>
<dbReference type="GO" id="GO:0045122">
    <property type="term" value="P:aflatoxin biosynthetic process"/>
    <property type="evidence" value="ECO:0007669"/>
    <property type="project" value="InterPro"/>
</dbReference>
<protein>
    <recommendedName>
        <fullName evidence="8">Zn(2)-C6 fungal-type domain-containing protein</fullName>
    </recommendedName>
</protein>
<dbReference type="InterPro" id="IPR036864">
    <property type="entry name" value="Zn2-C6_fun-type_DNA-bd_sf"/>
</dbReference>
<feature type="region of interest" description="Disordered" evidence="6">
    <location>
        <begin position="1"/>
        <end position="24"/>
    </location>
</feature>
<evidence type="ECO:0000313" key="9">
    <source>
        <dbReference type="EMBL" id="KAF2493660.1"/>
    </source>
</evidence>
<gene>
    <name evidence="9" type="ORF">BU16DRAFT_541322</name>
</gene>
<dbReference type="Pfam" id="PF00172">
    <property type="entry name" value="Zn_clus"/>
    <property type="match status" value="1"/>
</dbReference>
<organism evidence="9 10">
    <name type="scientific">Lophium mytilinum</name>
    <dbReference type="NCBI Taxonomy" id="390894"/>
    <lineage>
        <taxon>Eukaryota</taxon>
        <taxon>Fungi</taxon>
        <taxon>Dikarya</taxon>
        <taxon>Ascomycota</taxon>
        <taxon>Pezizomycotina</taxon>
        <taxon>Dothideomycetes</taxon>
        <taxon>Pleosporomycetidae</taxon>
        <taxon>Mytilinidiales</taxon>
        <taxon>Mytilinidiaceae</taxon>
        <taxon>Lophium</taxon>
    </lineage>
</organism>
<evidence type="ECO:0000256" key="7">
    <source>
        <dbReference type="SAM" id="Phobius"/>
    </source>
</evidence>
<keyword evidence="7" id="KW-1133">Transmembrane helix</keyword>
<keyword evidence="5" id="KW-0539">Nucleus</keyword>
<reference evidence="9" key="1">
    <citation type="journal article" date="2020" name="Stud. Mycol.">
        <title>101 Dothideomycetes genomes: a test case for predicting lifestyles and emergence of pathogens.</title>
        <authorList>
            <person name="Haridas S."/>
            <person name="Albert R."/>
            <person name="Binder M."/>
            <person name="Bloem J."/>
            <person name="Labutti K."/>
            <person name="Salamov A."/>
            <person name="Andreopoulos B."/>
            <person name="Baker S."/>
            <person name="Barry K."/>
            <person name="Bills G."/>
            <person name="Bluhm B."/>
            <person name="Cannon C."/>
            <person name="Castanera R."/>
            <person name="Culley D."/>
            <person name="Daum C."/>
            <person name="Ezra D."/>
            <person name="Gonzalez J."/>
            <person name="Henrissat B."/>
            <person name="Kuo A."/>
            <person name="Liang C."/>
            <person name="Lipzen A."/>
            <person name="Lutzoni F."/>
            <person name="Magnuson J."/>
            <person name="Mondo S."/>
            <person name="Nolan M."/>
            <person name="Ohm R."/>
            <person name="Pangilinan J."/>
            <person name="Park H.-J."/>
            <person name="Ramirez L."/>
            <person name="Alfaro M."/>
            <person name="Sun H."/>
            <person name="Tritt A."/>
            <person name="Yoshinaga Y."/>
            <person name="Zwiers L.-H."/>
            <person name="Turgeon B."/>
            <person name="Goodwin S."/>
            <person name="Spatafora J."/>
            <person name="Crous P."/>
            <person name="Grigoriev I."/>
        </authorList>
    </citation>
    <scope>NUCLEOTIDE SEQUENCE</scope>
    <source>
        <strain evidence="9">CBS 269.34</strain>
    </source>
</reference>
<keyword evidence="7" id="KW-0472">Membrane</keyword>
<feature type="compositionally biased region" description="Polar residues" evidence="6">
    <location>
        <begin position="1"/>
        <end position="18"/>
    </location>
</feature>
<dbReference type="InterPro" id="IPR001138">
    <property type="entry name" value="Zn2Cys6_DnaBD"/>
</dbReference>
<dbReference type="GO" id="GO:0003677">
    <property type="term" value="F:DNA binding"/>
    <property type="evidence" value="ECO:0007669"/>
    <property type="project" value="UniProtKB-KW"/>
</dbReference>
<accession>A0A6A6QNU4</accession>
<dbReference type="SMART" id="SM00066">
    <property type="entry name" value="GAL4"/>
    <property type="match status" value="1"/>
</dbReference>
<dbReference type="Proteomes" id="UP000799750">
    <property type="component" value="Unassembled WGS sequence"/>
</dbReference>
<dbReference type="GO" id="GO:0008270">
    <property type="term" value="F:zinc ion binding"/>
    <property type="evidence" value="ECO:0007669"/>
    <property type="project" value="InterPro"/>
</dbReference>
<keyword evidence="2" id="KW-0805">Transcription regulation</keyword>
<evidence type="ECO:0000256" key="2">
    <source>
        <dbReference type="ARBA" id="ARBA00023015"/>
    </source>
</evidence>
<feature type="transmembrane region" description="Helical" evidence="7">
    <location>
        <begin position="480"/>
        <end position="499"/>
    </location>
</feature>
<name>A0A6A6QNU4_9PEZI</name>